<dbReference type="PANTHER" id="PTHR47506">
    <property type="entry name" value="TRANSCRIPTIONAL REGULATORY PROTEIN"/>
    <property type="match status" value="1"/>
</dbReference>
<proteinExistence type="predicted"/>
<evidence type="ECO:0000256" key="3">
    <source>
        <dbReference type="ARBA" id="ARBA00023163"/>
    </source>
</evidence>
<keyword evidence="1" id="KW-0805">Transcription regulation</keyword>
<name>A0AAE3WKF4_BACPU</name>
<dbReference type="InterPro" id="IPR001647">
    <property type="entry name" value="HTH_TetR"/>
</dbReference>
<dbReference type="PROSITE" id="PS50977">
    <property type="entry name" value="HTH_TETR_2"/>
    <property type="match status" value="1"/>
</dbReference>
<dbReference type="InterPro" id="IPR009057">
    <property type="entry name" value="Homeodomain-like_sf"/>
</dbReference>
<feature type="domain" description="HTH tetR-type" evidence="5">
    <location>
        <begin position="13"/>
        <end position="73"/>
    </location>
</feature>
<dbReference type="EMBL" id="VKQA01000001">
    <property type="protein sequence ID" value="MDR4250233.1"/>
    <property type="molecule type" value="Genomic_DNA"/>
</dbReference>
<organism evidence="6 7">
    <name type="scientific">Bacillus pumilus</name>
    <name type="common">Bacillus mesentericus</name>
    <dbReference type="NCBI Taxonomy" id="1408"/>
    <lineage>
        <taxon>Bacteria</taxon>
        <taxon>Bacillati</taxon>
        <taxon>Bacillota</taxon>
        <taxon>Bacilli</taxon>
        <taxon>Bacillales</taxon>
        <taxon>Bacillaceae</taxon>
        <taxon>Bacillus</taxon>
    </lineage>
</organism>
<dbReference type="PANTHER" id="PTHR47506:SF6">
    <property type="entry name" value="HTH-TYPE TRANSCRIPTIONAL REPRESSOR NEMR"/>
    <property type="match status" value="1"/>
</dbReference>
<dbReference type="Gene3D" id="1.10.357.10">
    <property type="entry name" value="Tetracycline Repressor, domain 2"/>
    <property type="match status" value="1"/>
</dbReference>
<dbReference type="InterPro" id="IPR036271">
    <property type="entry name" value="Tet_transcr_reg_TetR-rel_C_sf"/>
</dbReference>
<dbReference type="SUPFAM" id="SSF48498">
    <property type="entry name" value="Tetracyclin repressor-like, C-terminal domain"/>
    <property type="match status" value="1"/>
</dbReference>
<dbReference type="Pfam" id="PF00440">
    <property type="entry name" value="TetR_N"/>
    <property type="match status" value="1"/>
</dbReference>
<reference evidence="6" key="1">
    <citation type="submission" date="2019-07" db="EMBL/GenBank/DDBJ databases">
        <title>Phylogenomic Reclassification of ATCC Bacillus Strains and Various Taxa within the Genus Bacillus.</title>
        <authorList>
            <person name="Riojas M.A."/>
            <person name="Frank A.M."/>
            <person name="Fenn S.L."/>
            <person name="King S."/>
            <person name="Brower S."/>
            <person name="Hazbon M.H."/>
        </authorList>
    </citation>
    <scope>NUCLEOTIDE SEQUENCE</scope>
    <source>
        <strain evidence="6">ATCC 27142</strain>
    </source>
</reference>
<comment type="caution">
    <text evidence="6">The sequence shown here is derived from an EMBL/GenBank/DDBJ whole genome shotgun (WGS) entry which is preliminary data.</text>
</comment>
<evidence type="ECO:0000259" key="5">
    <source>
        <dbReference type="PROSITE" id="PS50977"/>
    </source>
</evidence>
<gene>
    <name evidence="6" type="ORF">FO508_07710</name>
</gene>
<dbReference type="RefSeq" id="WP_034661446.1">
    <property type="nucleotide sequence ID" value="NZ_CP046127.1"/>
</dbReference>
<evidence type="ECO:0000256" key="4">
    <source>
        <dbReference type="PROSITE-ProRule" id="PRU00335"/>
    </source>
</evidence>
<keyword evidence="2 4" id="KW-0238">DNA-binding</keyword>
<accession>A0AAE3WKF4</accession>
<keyword evidence="3" id="KW-0804">Transcription</keyword>
<evidence type="ECO:0000313" key="6">
    <source>
        <dbReference type="EMBL" id="MDR4250233.1"/>
    </source>
</evidence>
<dbReference type="AlphaFoldDB" id="A0AAE3WKF4"/>
<evidence type="ECO:0000313" key="7">
    <source>
        <dbReference type="Proteomes" id="UP001182042"/>
    </source>
</evidence>
<dbReference type="Proteomes" id="UP001182042">
    <property type="component" value="Unassembled WGS sequence"/>
</dbReference>
<evidence type="ECO:0000256" key="2">
    <source>
        <dbReference type="ARBA" id="ARBA00023125"/>
    </source>
</evidence>
<dbReference type="GO" id="GO:0003677">
    <property type="term" value="F:DNA binding"/>
    <property type="evidence" value="ECO:0007669"/>
    <property type="project" value="UniProtKB-UniRule"/>
</dbReference>
<evidence type="ECO:0000256" key="1">
    <source>
        <dbReference type="ARBA" id="ARBA00023015"/>
    </source>
</evidence>
<feature type="DNA-binding region" description="H-T-H motif" evidence="4">
    <location>
        <begin position="36"/>
        <end position="55"/>
    </location>
</feature>
<dbReference type="SUPFAM" id="SSF46689">
    <property type="entry name" value="Homeodomain-like"/>
    <property type="match status" value="1"/>
</dbReference>
<protein>
    <submittedName>
        <fullName evidence="6">TetR/AcrR family transcriptional regulator</fullName>
    </submittedName>
</protein>
<sequence length="200" mass="23447">MIRQRKTQNERKEETRKLLLNSAVENFAKYGFHGVSIDKLTEHAGFSKGAFYAHFHSKEEIFLALLKQQMQLHVEKINALIAEQPSLLHFSEKMNQQSIQSREENRTWSLLNMEFLLYSMRNEEVRCQWSNMILQSVKQISQSLENLMKKENLTCALSSEEMAWAILSLENGVAIFHYISQDHIPIDLLEKSLKRIISYK</sequence>
<dbReference type="PRINTS" id="PR00455">
    <property type="entry name" value="HTHTETR"/>
</dbReference>
<dbReference type="Gene3D" id="1.10.10.60">
    <property type="entry name" value="Homeodomain-like"/>
    <property type="match status" value="1"/>
</dbReference>